<feature type="region of interest" description="Disordered" evidence="1">
    <location>
        <begin position="1"/>
        <end position="34"/>
    </location>
</feature>
<feature type="compositionally biased region" description="Basic and acidic residues" evidence="1">
    <location>
        <begin position="1"/>
        <end position="12"/>
    </location>
</feature>
<evidence type="ECO:0000256" key="1">
    <source>
        <dbReference type="SAM" id="MobiDB-lite"/>
    </source>
</evidence>
<gene>
    <name evidence="2" type="ORF">GOP47_0004353</name>
</gene>
<comment type="caution">
    <text evidence="2">The sequence shown here is derived from an EMBL/GenBank/DDBJ whole genome shotgun (WGS) entry which is preliminary data.</text>
</comment>
<keyword evidence="3" id="KW-1185">Reference proteome</keyword>
<organism evidence="2 3">
    <name type="scientific">Adiantum capillus-veneris</name>
    <name type="common">Maidenhair fern</name>
    <dbReference type="NCBI Taxonomy" id="13818"/>
    <lineage>
        <taxon>Eukaryota</taxon>
        <taxon>Viridiplantae</taxon>
        <taxon>Streptophyta</taxon>
        <taxon>Embryophyta</taxon>
        <taxon>Tracheophyta</taxon>
        <taxon>Polypodiopsida</taxon>
        <taxon>Polypodiidae</taxon>
        <taxon>Polypodiales</taxon>
        <taxon>Pteridineae</taxon>
        <taxon>Pteridaceae</taxon>
        <taxon>Vittarioideae</taxon>
        <taxon>Adiantum</taxon>
    </lineage>
</organism>
<sequence length="92" mass="9819">MEGPDIFRHNGEGRSSTPPPPTFQASPAKNGMASANFAPASATFSNLRAIFISEAQKVGREQAEWGPGNAGDGWMPEFLKALSTSKPIHTYV</sequence>
<evidence type="ECO:0000313" key="3">
    <source>
        <dbReference type="Proteomes" id="UP000886520"/>
    </source>
</evidence>
<accession>A0A9D4V835</accession>
<reference evidence="2" key="1">
    <citation type="submission" date="2021-01" db="EMBL/GenBank/DDBJ databases">
        <title>Adiantum capillus-veneris genome.</title>
        <authorList>
            <person name="Fang Y."/>
            <person name="Liao Q."/>
        </authorList>
    </citation>
    <scope>NUCLEOTIDE SEQUENCE</scope>
    <source>
        <strain evidence="2">H3</strain>
        <tissue evidence="2">Leaf</tissue>
    </source>
</reference>
<proteinExistence type="predicted"/>
<name>A0A9D4V835_ADICA</name>
<evidence type="ECO:0000313" key="2">
    <source>
        <dbReference type="EMBL" id="KAI5081170.1"/>
    </source>
</evidence>
<dbReference type="EMBL" id="JABFUD020000004">
    <property type="protein sequence ID" value="KAI5081170.1"/>
    <property type="molecule type" value="Genomic_DNA"/>
</dbReference>
<dbReference type="AlphaFoldDB" id="A0A9D4V835"/>
<protein>
    <submittedName>
        <fullName evidence="2">Uncharacterized protein</fullName>
    </submittedName>
</protein>
<dbReference type="Proteomes" id="UP000886520">
    <property type="component" value="Chromosome 4"/>
</dbReference>